<proteinExistence type="predicted"/>
<accession>A0A2T3FZH5</accession>
<evidence type="ECO:0000313" key="2">
    <source>
        <dbReference type="EMBL" id="PST40653.1"/>
    </source>
</evidence>
<gene>
    <name evidence="2" type="ORF">C7U54_08095</name>
    <name evidence="1" type="ORF">Fi14EGH31_03880</name>
</gene>
<evidence type="ECO:0008006" key="5">
    <source>
        <dbReference type="Google" id="ProtNLM"/>
    </source>
</evidence>
<dbReference type="EMBL" id="PYLQ01000010">
    <property type="protein sequence ID" value="PST40653.1"/>
    <property type="molecule type" value="Genomic_DNA"/>
</dbReference>
<dbReference type="AlphaFoldDB" id="A0A2T3FZH5"/>
<sequence length="196" mass="23550">MIDLREYFYNKIKNEMDHWDMSDAYSITFFLYSNEAYTYKEYSNVCEFSISLNNETFFKSEYSGDDEGLYSEERWNYAYLEQDDKDMLDEKGMETLFAWYKQEGIENIGYEDPDCYDENCRYIGKGPVGYYELLEVISDVARRLIEEDYFLQRCGKRIPIIIQDLEFTWYVLEATKKVNIHDEAHDFFKALESGNM</sequence>
<dbReference type="EMBL" id="AP024085">
    <property type="protein sequence ID" value="BCL56676.1"/>
    <property type="molecule type" value="Genomic_DNA"/>
</dbReference>
<reference evidence="1" key="2">
    <citation type="journal article" date="2020" name="Microbiol. Resour. Announc.">
        <title>Complete Genome Sequence of Faecalibacillus intestinalis JCM 34082, Isolated from Feces from a Healthy Japanese Female.</title>
        <authorList>
            <person name="Sakamoto M."/>
            <person name="Ikeyama N."/>
            <person name="Toyoda A."/>
            <person name="Murakami T."/>
            <person name="Mori H."/>
            <person name="Ohkuma M."/>
        </authorList>
    </citation>
    <scope>NUCLEOTIDE SEQUENCE</scope>
    <source>
        <strain evidence="1">14EGH31</strain>
    </source>
</reference>
<dbReference type="RefSeq" id="WP_107029942.1">
    <property type="nucleotide sequence ID" value="NZ_AP024085.1"/>
</dbReference>
<protein>
    <recommendedName>
        <fullName evidence="5">DUF4303 domain-containing protein</fullName>
    </recommendedName>
</protein>
<name>A0A2T3FZH5_9FIRM</name>
<evidence type="ECO:0000313" key="1">
    <source>
        <dbReference type="EMBL" id="BCL56676.1"/>
    </source>
</evidence>
<dbReference type="Proteomes" id="UP000593842">
    <property type="component" value="Chromosome"/>
</dbReference>
<dbReference type="KEGG" id="fit:Fi14EGH31_03880"/>
<evidence type="ECO:0000313" key="3">
    <source>
        <dbReference type="Proteomes" id="UP000240974"/>
    </source>
</evidence>
<dbReference type="Proteomes" id="UP000240974">
    <property type="component" value="Unassembled WGS sequence"/>
</dbReference>
<keyword evidence="3" id="KW-1185">Reference proteome</keyword>
<reference evidence="2 3" key="1">
    <citation type="journal article" date="2019" name="Int. J. Syst. Evol. Microbiol.">
        <title>Faecalibacillus intestinalis gen. nov., sp. nov. and Faecalibacillus faecis sp. nov., isolated from human faeces.</title>
        <authorList>
            <person name="Seo B."/>
            <person name="Jeon K."/>
            <person name="Baek I."/>
            <person name="Lee Y.M."/>
            <person name="Baek K."/>
            <person name="Ko G."/>
        </authorList>
    </citation>
    <scope>NUCLEOTIDE SEQUENCE [LARGE SCALE GENOMIC DNA]</scope>
    <source>
        <strain evidence="2 3">SNUG30099</strain>
    </source>
</reference>
<organism evidence="2 3">
    <name type="scientific">Faecalibacillus intestinalis</name>
    <dbReference type="NCBI Taxonomy" id="1982626"/>
    <lineage>
        <taxon>Bacteria</taxon>
        <taxon>Bacillati</taxon>
        <taxon>Bacillota</taxon>
        <taxon>Erysipelotrichia</taxon>
        <taxon>Erysipelotrichales</taxon>
        <taxon>Coprobacillaceae</taxon>
        <taxon>Faecalibacillus</taxon>
    </lineage>
</organism>
<evidence type="ECO:0000313" key="4">
    <source>
        <dbReference type="Proteomes" id="UP000593842"/>
    </source>
</evidence>
<reference evidence="4" key="3">
    <citation type="submission" date="2020-09" db="EMBL/GenBank/DDBJ databases">
        <title>Complete genome sequencing of Faecalibacillus intestinalis strain 14EGH31.</title>
        <authorList>
            <person name="Sakamoto M."/>
            <person name="Murakami T."/>
            <person name="Mori H."/>
        </authorList>
    </citation>
    <scope>NUCLEOTIDE SEQUENCE [LARGE SCALE GENOMIC DNA]</scope>
    <source>
        <strain evidence="4">14EGH31</strain>
    </source>
</reference>
<dbReference type="GeneID" id="70578812"/>